<dbReference type="PROSITE" id="PS51186">
    <property type="entry name" value="GNAT"/>
    <property type="match status" value="1"/>
</dbReference>
<dbReference type="GO" id="GO:0008999">
    <property type="term" value="F:protein-N-terminal-alanine acetyltransferase activity"/>
    <property type="evidence" value="ECO:0007669"/>
    <property type="project" value="TreeGrafter"/>
</dbReference>
<dbReference type="InterPro" id="IPR016181">
    <property type="entry name" value="Acyl_CoA_acyltransferase"/>
</dbReference>
<keyword evidence="3" id="KW-1185">Reference proteome</keyword>
<gene>
    <name evidence="2" type="ORF">GJU41_12315</name>
</gene>
<dbReference type="GO" id="GO:0005737">
    <property type="term" value="C:cytoplasm"/>
    <property type="evidence" value="ECO:0007669"/>
    <property type="project" value="TreeGrafter"/>
</dbReference>
<evidence type="ECO:0000313" key="3">
    <source>
        <dbReference type="Proteomes" id="UP000441585"/>
    </source>
</evidence>
<organism evidence="2 3">
    <name type="scientific">Metabacillus idriensis</name>
    <dbReference type="NCBI Taxonomy" id="324768"/>
    <lineage>
        <taxon>Bacteria</taxon>
        <taxon>Bacillati</taxon>
        <taxon>Bacillota</taxon>
        <taxon>Bacilli</taxon>
        <taxon>Bacillales</taxon>
        <taxon>Bacillaceae</taxon>
        <taxon>Metabacillus</taxon>
    </lineage>
</organism>
<accession>A0A6I2M9F6</accession>
<dbReference type="SUPFAM" id="SSF55729">
    <property type="entry name" value="Acyl-CoA N-acyltransferases (Nat)"/>
    <property type="match status" value="1"/>
</dbReference>
<dbReference type="Gene3D" id="3.40.630.30">
    <property type="match status" value="1"/>
</dbReference>
<dbReference type="PANTHER" id="PTHR43792:SF9">
    <property type="entry name" value="RIBOSOMAL-PROTEIN-ALANINE ACETYLTRANSFERASE"/>
    <property type="match status" value="1"/>
</dbReference>
<dbReference type="PANTHER" id="PTHR43792">
    <property type="entry name" value="GNAT FAMILY, PUTATIVE (AFU_ORTHOLOGUE AFUA_3G00765)-RELATED-RELATED"/>
    <property type="match status" value="1"/>
</dbReference>
<keyword evidence="2" id="KW-0808">Transferase</keyword>
<dbReference type="RefSeq" id="WP_070876096.1">
    <property type="nucleotide sequence ID" value="NZ_CAJFZX010000009.1"/>
</dbReference>
<proteinExistence type="predicted"/>
<dbReference type="Proteomes" id="UP000441585">
    <property type="component" value="Unassembled WGS sequence"/>
</dbReference>
<dbReference type="Pfam" id="PF13302">
    <property type="entry name" value="Acetyltransf_3"/>
    <property type="match status" value="1"/>
</dbReference>
<comment type="caution">
    <text evidence="2">The sequence shown here is derived from an EMBL/GenBank/DDBJ whole genome shotgun (WGS) entry which is preliminary data.</text>
</comment>
<dbReference type="InterPro" id="IPR051531">
    <property type="entry name" value="N-acetyltransferase"/>
</dbReference>
<name>A0A6I2M9F6_9BACI</name>
<dbReference type="AlphaFoldDB" id="A0A6I2M9F6"/>
<feature type="domain" description="N-acetyltransferase" evidence="1">
    <location>
        <begin position="13"/>
        <end position="169"/>
    </location>
</feature>
<evidence type="ECO:0000259" key="1">
    <source>
        <dbReference type="PROSITE" id="PS51186"/>
    </source>
</evidence>
<reference evidence="2 3" key="1">
    <citation type="submission" date="2019-11" db="EMBL/GenBank/DDBJ databases">
        <title>Bacillus idriensis genome.</title>
        <authorList>
            <person name="Konopka E.N."/>
            <person name="Newman J.D."/>
        </authorList>
    </citation>
    <scope>NUCLEOTIDE SEQUENCE [LARGE SCALE GENOMIC DNA]</scope>
    <source>
        <strain evidence="2 3">DSM 19097</strain>
    </source>
</reference>
<evidence type="ECO:0000313" key="2">
    <source>
        <dbReference type="EMBL" id="MRX54758.1"/>
    </source>
</evidence>
<protein>
    <submittedName>
        <fullName evidence="2">GNAT family N-acetyltransferase</fullName>
    </submittedName>
</protein>
<dbReference type="InterPro" id="IPR000182">
    <property type="entry name" value="GNAT_dom"/>
</dbReference>
<sequence>MKTSFPVLYTERFVLRKMEESDAGEVFAYFSDDEVTRYYDLESFTEVDQAVEVINRWAERFHNNEGFRWGIADRQTNKIIGSCGYHNWEKEHFKAEIGFEVNPYHWRKGVMTEVLSPILKFGFTQMNLNRIEAFYDPGNTASKLCLEKAGFIFEGVLRQAAYEKGVFCDAAVCSVLKEEYMKEHSV</sequence>
<dbReference type="EMBL" id="WKKF01000002">
    <property type="protein sequence ID" value="MRX54758.1"/>
    <property type="molecule type" value="Genomic_DNA"/>
</dbReference>